<sequence length="522" mass="56795">MPEYLSPGVYVEEVNTGPRPIEGVGTAMAAFVGFAPAGPANKPQLITSWQQYVETFGALEDGVRNPHMPGAYLSHAVYGYFNNGGNRCYVTRVVPNTTRNGAVAQPALAQLPSRVSKAVPSLTLGAKGRPSSDIVVEVTPPSAEDAGEGAFNLRVKMDALEESFENVVVGRPAKGAKATALAEALKTSTLIELVEEKTAGALAERAPEVGSYVIKAGQPTEALAVKADSFVGNVDDRSGLEGLEIAEDVTMVAIPDLMSAYRMGMIDREGVKAVQLALIAHCERMQDRLAILDPLPDMTPQEVKRWREREANFDSKFAVLYYPWIKVAMPGGEPMAVPPSGHVAGIWARNDRERGVHKAPANEIIRGALGPALEITKGEQDTLNPVGINAIRSFTGRGVRVWGARTLSSDPAWRYVNVRRLFNYVMKSVERGTQWVVFEPNDVNLWERVKRDITAFLTTVWREGALFGSTPNEAFYVKCDAELNTPEVRDQGQLIVEIGIAPVKPAEFVIFRFSQMTSGQQG</sequence>
<feature type="domain" description="Tail sheath protein subtilisin-like" evidence="2">
    <location>
        <begin position="272"/>
        <end position="407"/>
    </location>
</feature>
<organism evidence="4 5">
    <name type="scientific">Calidithermus terrae</name>
    <dbReference type="NCBI Taxonomy" id="1408545"/>
    <lineage>
        <taxon>Bacteria</taxon>
        <taxon>Thermotogati</taxon>
        <taxon>Deinococcota</taxon>
        <taxon>Deinococci</taxon>
        <taxon>Thermales</taxon>
        <taxon>Thermaceae</taxon>
        <taxon>Calidithermus</taxon>
    </lineage>
</organism>
<proteinExistence type="inferred from homology"/>
<comment type="caution">
    <text evidence="4">The sequence shown here is derived from an EMBL/GenBank/DDBJ whole genome shotgun (WGS) entry which is preliminary data.</text>
</comment>
<evidence type="ECO:0000259" key="3">
    <source>
        <dbReference type="Pfam" id="PF17482"/>
    </source>
</evidence>
<dbReference type="Gene3D" id="3.40.50.11780">
    <property type="match status" value="2"/>
</dbReference>
<dbReference type="RefSeq" id="WP_119316575.1">
    <property type="nucleotide sequence ID" value="NZ_QXDL01000274.1"/>
</dbReference>
<reference evidence="4 5" key="1">
    <citation type="submission" date="2018-08" db="EMBL/GenBank/DDBJ databases">
        <title>Meiothermus terrae DSM 26712 genome sequencing project.</title>
        <authorList>
            <person name="Da Costa M.S."/>
            <person name="Albuquerque L."/>
            <person name="Raposo P."/>
            <person name="Froufe H.J.C."/>
            <person name="Barroso C.S."/>
            <person name="Egas C."/>
        </authorList>
    </citation>
    <scope>NUCLEOTIDE SEQUENCE [LARGE SCALE GENOMIC DNA]</scope>
    <source>
        <strain evidence="4 5">DSM 26712</strain>
    </source>
</reference>
<dbReference type="PANTHER" id="PTHR35861">
    <property type="match status" value="1"/>
</dbReference>
<dbReference type="InterPro" id="IPR035089">
    <property type="entry name" value="Phage_sheath_subtilisin"/>
</dbReference>
<evidence type="ECO:0000313" key="5">
    <source>
        <dbReference type="Proteomes" id="UP000265715"/>
    </source>
</evidence>
<dbReference type="Pfam" id="PF17482">
    <property type="entry name" value="Phage_sheath_1C"/>
    <property type="match status" value="1"/>
</dbReference>
<dbReference type="PANTHER" id="PTHR35861:SF1">
    <property type="entry name" value="PHAGE TAIL SHEATH PROTEIN"/>
    <property type="match status" value="1"/>
</dbReference>
<comment type="similarity">
    <text evidence="1">Belongs to the myoviridae tail sheath protein family.</text>
</comment>
<accession>A0A399E327</accession>
<evidence type="ECO:0000259" key="2">
    <source>
        <dbReference type="Pfam" id="PF04984"/>
    </source>
</evidence>
<dbReference type="OrthoDB" id="9767864at2"/>
<evidence type="ECO:0000256" key="1">
    <source>
        <dbReference type="ARBA" id="ARBA00008005"/>
    </source>
</evidence>
<dbReference type="Proteomes" id="UP000265715">
    <property type="component" value="Unassembled WGS sequence"/>
</dbReference>
<dbReference type="EMBL" id="QXDL01000274">
    <property type="protein sequence ID" value="RIH77963.1"/>
    <property type="molecule type" value="Genomic_DNA"/>
</dbReference>
<gene>
    <name evidence="4" type="primary">gpFI</name>
    <name evidence="4" type="ORF">Mterra_03712</name>
</gene>
<dbReference type="InterPro" id="IPR052042">
    <property type="entry name" value="Tail_sheath_structural"/>
</dbReference>
<feature type="domain" description="Tail sheath protein C-terminal" evidence="3">
    <location>
        <begin position="408"/>
        <end position="514"/>
    </location>
</feature>
<protein>
    <submittedName>
        <fullName evidence="4">Putative prophage major tail sheath protein</fullName>
    </submittedName>
</protein>
<keyword evidence="5" id="KW-1185">Reference proteome</keyword>
<dbReference type="AlphaFoldDB" id="A0A399E327"/>
<dbReference type="InterPro" id="IPR020287">
    <property type="entry name" value="Tail_sheath_C"/>
</dbReference>
<dbReference type="Pfam" id="PF04984">
    <property type="entry name" value="Phage_sheath_1"/>
    <property type="match status" value="1"/>
</dbReference>
<name>A0A399E327_9DEIN</name>
<evidence type="ECO:0000313" key="4">
    <source>
        <dbReference type="EMBL" id="RIH77963.1"/>
    </source>
</evidence>